<evidence type="ECO:0000313" key="2">
    <source>
        <dbReference type="Proteomes" id="UP000504618"/>
    </source>
</evidence>
<keyword evidence="2" id="KW-1185">Reference proteome</keyword>
<dbReference type="SUPFAM" id="SSF56672">
    <property type="entry name" value="DNA/RNA polymerases"/>
    <property type="match status" value="1"/>
</dbReference>
<evidence type="ECO:0000259" key="1">
    <source>
        <dbReference type="PROSITE" id="PS50878"/>
    </source>
</evidence>
<proteinExistence type="predicted"/>
<dbReference type="InterPro" id="IPR043128">
    <property type="entry name" value="Rev_trsase/Diguanyl_cyclase"/>
</dbReference>
<dbReference type="InterPro" id="IPR043502">
    <property type="entry name" value="DNA/RNA_pol_sf"/>
</dbReference>
<reference evidence="3" key="1">
    <citation type="submission" date="2025-08" db="UniProtKB">
        <authorList>
            <consortium name="RefSeq"/>
        </authorList>
    </citation>
    <scope>IDENTIFICATION</scope>
    <source>
        <tissue evidence="3">Whole body</tissue>
    </source>
</reference>
<feature type="non-terminal residue" evidence="3">
    <location>
        <position position="434"/>
    </location>
</feature>
<dbReference type="PANTHER" id="PTHR47027:SF20">
    <property type="entry name" value="REVERSE TRANSCRIPTASE-LIKE PROTEIN WITH RNA-DIRECTED DNA POLYMERASE DOMAIN"/>
    <property type="match status" value="1"/>
</dbReference>
<dbReference type="PROSITE" id="PS50878">
    <property type="entry name" value="RT_POL"/>
    <property type="match status" value="1"/>
</dbReference>
<protein>
    <submittedName>
        <fullName evidence="3">Uncharacterized protein LOC112464939</fullName>
    </submittedName>
</protein>
<feature type="domain" description="Reverse transcriptase" evidence="1">
    <location>
        <begin position="1"/>
        <end position="184"/>
    </location>
</feature>
<gene>
    <name evidence="3" type="primary">LOC112464939</name>
</gene>
<dbReference type="OrthoDB" id="7615957at2759"/>
<dbReference type="AlphaFoldDB" id="A0A6J1R1J8"/>
<dbReference type="Pfam" id="PF00078">
    <property type="entry name" value="RVT_1"/>
    <property type="match status" value="1"/>
</dbReference>
<dbReference type="GO" id="GO:0071897">
    <property type="term" value="P:DNA biosynthetic process"/>
    <property type="evidence" value="ECO:0007669"/>
    <property type="project" value="UniProtKB-ARBA"/>
</dbReference>
<name>A0A6J1R1J8_9HYME</name>
<dbReference type="Proteomes" id="UP000504618">
    <property type="component" value="Unplaced"/>
</dbReference>
<dbReference type="Gene3D" id="3.30.70.270">
    <property type="match status" value="1"/>
</dbReference>
<sequence length="434" mass="51256">MAQDPRRCITVPYIKGLSENVSRTMRDMNFRVLHTIPKRLDYVIRKGKDVLPNLSQTEIKEIYKETEVTIRTRDGFTKCFKTKKGVRQGCVMSPALFNLYNADIDKVLEKRGIGGVELGGVRVWSLAYADDMVLVAKNREALLDMMSMLKRFLKDRKLELNTEKTKKGNYVDHIKELKRKGRIAVNRVWGLGERLCKDDFSRRWTLFKYLVKSVMEYGAEIWGWSEKKELEKVMLDYVRWIFRLDFCTPRYVILRELGLEKLKICWGIRAMRFEKRSRGKKDGSLVKACWDEKDTRDKKKKDLYNLERERFYNSNGWSSEAIKELNNEGKNTEGLVRIREQDIQRQIINSKIVEARYNTRYKDIEVTNKTPSYLLKANLDKVKTGDELRAMVKLRCGNFEDANKYWLDKEDTKCRFCKSGRDNLEHYISECKIT</sequence>
<dbReference type="RefSeq" id="XP_024888003.1">
    <property type="nucleotide sequence ID" value="XM_025032235.1"/>
</dbReference>
<dbReference type="GeneID" id="112464939"/>
<dbReference type="PANTHER" id="PTHR47027">
    <property type="entry name" value="REVERSE TRANSCRIPTASE DOMAIN-CONTAINING PROTEIN"/>
    <property type="match status" value="1"/>
</dbReference>
<evidence type="ECO:0000313" key="3">
    <source>
        <dbReference type="RefSeq" id="XP_024888003.1"/>
    </source>
</evidence>
<accession>A0A6J1R1J8</accession>
<dbReference type="InterPro" id="IPR000477">
    <property type="entry name" value="RT_dom"/>
</dbReference>
<organism evidence="2 3">
    <name type="scientific">Temnothorax curvispinosus</name>
    <dbReference type="NCBI Taxonomy" id="300111"/>
    <lineage>
        <taxon>Eukaryota</taxon>
        <taxon>Metazoa</taxon>
        <taxon>Ecdysozoa</taxon>
        <taxon>Arthropoda</taxon>
        <taxon>Hexapoda</taxon>
        <taxon>Insecta</taxon>
        <taxon>Pterygota</taxon>
        <taxon>Neoptera</taxon>
        <taxon>Endopterygota</taxon>
        <taxon>Hymenoptera</taxon>
        <taxon>Apocrita</taxon>
        <taxon>Aculeata</taxon>
        <taxon>Formicoidea</taxon>
        <taxon>Formicidae</taxon>
        <taxon>Myrmicinae</taxon>
        <taxon>Temnothorax</taxon>
    </lineage>
</organism>